<gene>
    <name evidence="1" type="ORF">LCGC14_1678210</name>
</gene>
<protein>
    <submittedName>
        <fullName evidence="1">Uncharacterized protein</fullName>
    </submittedName>
</protein>
<comment type="caution">
    <text evidence="1">The sequence shown here is derived from an EMBL/GenBank/DDBJ whole genome shotgun (WGS) entry which is preliminary data.</text>
</comment>
<name>A0A0F9HPW2_9ZZZZ</name>
<evidence type="ECO:0000313" key="1">
    <source>
        <dbReference type="EMBL" id="KKM17197.1"/>
    </source>
</evidence>
<sequence length="60" mass="7058">MDKGKYIPVTINLTIMDMQAFHKARVEREMIEGREILVSTFLRECVNQTVQRVLYGESLR</sequence>
<reference evidence="1" key="1">
    <citation type="journal article" date="2015" name="Nature">
        <title>Complex archaea that bridge the gap between prokaryotes and eukaryotes.</title>
        <authorList>
            <person name="Spang A."/>
            <person name="Saw J.H."/>
            <person name="Jorgensen S.L."/>
            <person name="Zaremba-Niedzwiedzka K."/>
            <person name="Martijn J."/>
            <person name="Lind A.E."/>
            <person name="van Eijk R."/>
            <person name="Schleper C."/>
            <person name="Guy L."/>
            <person name="Ettema T.J."/>
        </authorList>
    </citation>
    <scope>NUCLEOTIDE SEQUENCE</scope>
</reference>
<organism evidence="1">
    <name type="scientific">marine sediment metagenome</name>
    <dbReference type="NCBI Taxonomy" id="412755"/>
    <lineage>
        <taxon>unclassified sequences</taxon>
        <taxon>metagenomes</taxon>
        <taxon>ecological metagenomes</taxon>
    </lineage>
</organism>
<dbReference type="AlphaFoldDB" id="A0A0F9HPW2"/>
<dbReference type="EMBL" id="LAZR01014507">
    <property type="protein sequence ID" value="KKM17197.1"/>
    <property type="molecule type" value="Genomic_DNA"/>
</dbReference>
<accession>A0A0F9HPW2</accession>
<proteinExistence type="predicted"/>